<organism evidence="1 2">
    <name type="scientific">Rhizophagus irregularis (strain DAOM 197198w)</name>
    <name type="common">Glomus intraradices</name>
    <dbReference type="NCBI Taxonomy" id="1432141"/>
    <lineage>
        <taxon>Eukaryota</taxon>
        <taxon>Fungi</taxon>
        <taxon>Fungi incertae sedis</taxon>
        <taxon>Mucoromycota</taxon>
        <taxon>Glomeromycotina</taxon>
        <taxon>Glomeromycetes</taxon>
        <taxon>Glomerales</taxon>
        <taxon>Glomeraceae</taxon>
        <taxon>Rhizophagus</taxon>
    </lineage>
</organism>
<name>A0A015L7S8_RHIIW</name>
<dbReference type="Gene3D" id="1.10.10.1010">
    <property type="entry name" value="Intein homing endonuclease, domain IV"/>
    <property type="match status" value="1"/>
</dbReference>
<proteinExistence type="predicted"/>
<dbReference type="Proteomes" id="UP000022910">
    <property type="component" value="Unassembled WGS sequence"/>
</dbReference>
<dbReference type="EMBL" id="JEMT01017238">
    <property type="protein sequence ID" value="EXX68601.1"/>
    <property type="molecule type" value="Genomic_DNA"/>
</dbReference>
<sequence length="161" mass="19249">MRVMQYIFSEISKIGLVLSAHDNIGKALEWIPYDRLYDIKYITKDEFGEVYRANWIDGNICDWNNEIKIIKINYEFYGITQDSETKNYMMVLNNKCEISDKICNTIHFQHKFIDWTSGNNDIDKFIQDTQLSAHTFYEVYNALEWIPYDRLVGKVYKANWI</sequence>
<protein>
    <submittedName>
        <fullName evidence="1">Uncharacterized protein</fullName>
    </submittedName>
</protein>
<evidence type="ECO:0000313" key="1">
    <source>
        <dbReference type="EMBL" id="EXX68601.1"/>
    </source>
</evidence>
<reference evidence="1 2" key="1">
    <citation type="submission" date="2014-02" db="EMBL/GenBank/DDBJ databases">
        <title>Single nucleus genome sequencing reveals high similarity among nuclei of an endomycorrhizal fungus.</title>
        <authorList>
            <person name="Lin K."/>
            <person name="Geurts R."/>
            <person name="Zhang Z."/>
            <person name="Limpens E."/>
            <person name="Saunders D.G."/>
            <person name="Mu D."/>
            <person name="Pang E."/>
            <person name="Cao H."/>
            <person name="Cha H."/>
            <person name="Lin T."/>
            <person name="Zhou Q."/>
            <person name="Shang Y."/>
            <person name="Li Y."/>
            <person name="Ivanov S."/>
            <person name="Sharma T."/>
            <person name="Velzen R.V."/>
            <person name="Ruijter N.D."/>
            <person name="Aanen D.K."/>
            <person name="Win J."/>
            <person name="Kamoun S."/>
            <person name="Bisseling T."/>
            <person name="Huang S."/>
        </authorList>
    </citation>
    <scope>NUCLEOTIDE SEQUENCE [LARGE SCALE GENOMIC DNA]</scope>
    <source>
        <strain evidence="2">DAOM197198w</strain>
    </source>
</reference>
<gene>
    <name evidence="1" type="ORF">RirG_103670</name>
</gene>
<dbReference type="AlphaFoldDB" id="A0A015L7S8"/>
<keyword evidence="2" id="KW-1185">Reference proteome</keyword>
<dbReference type="HOGENOM" id="CLU_1644647_0_0_1"/>
<comment type="caution">
    <text evidence="1">The sequence shown here is derived from an EMBL/GenBank/DDBJ whole genome shotgun (WGS) entry which is preliminary data.</text>
</comment>
<dbReference type="OrthoDB" id="544350at2759"/>
<evidence type="ECO:0000313" key="2">
    <source>
        <dbReference type="Proteomes" id="UP000022910"/>
    </source>
</evidence>
<accession>A0A015L7S8</accession>